<dbReference type="Proteomes" id="UP001328107">
    <property type="component" value="Unassembled WGS sequence"/>
</dbReference>
<dbReference type="SUPFAM" id="SSF56801">
    <property type="entry name" value="Acetyl-CoA synthetase-like"/>
    <property type="match status" value="1"/>
</dbReference>
<dbReference type="InterPro" id="IPR042099">
    <property type="entry name" value="ANL_N_sf"/>
</dbReference>
<dbReference type="Gene3D" id="3.40.50.12780">
    <property type="entry name" value="N-terminal domain of ligase-like"/>
    <property type="match status" value="1"/>
</dbReference>
<name>A0AAN5CGK9_9BILA</name>
<organism evidence="1 2">
    <name type="scientific">Pristionchus mayeri</name>
    <dbReference type="NCBI Taxonomy" id="1317129"/>
    <lineage>
        <taxon>Eukaryota</taxon>
        <taxon>Metazoa</taxon>
        <taxon>Ecdysozoa</taxon>
        <taxon>Nematoda</taxon>
        <taxon>Chromadorea</taxon>
        <taxon>Rhabditida</taxon>
        <taxon>Rhabditina</taxon>
        <taxon>Diplogasteromorpha</taxon>
        <taxon>Diplogasteroidea</taxon>
        <taxon>Neodiplogasteridae</taxon>
        <taxon>Pristionchus</taxon>
    </lineage>
</organism>
<reference evidence="2" key="1">
    <citation type="submission" date="2022-10" db="EMBL/GenBank/DDBJ databases">
        <title>Genome assembly of Pristionchus species.</title>
        <authorList>
            <person name="Yoshida K."/>
            <person name="Sommer R.J."/>
        </authorList>
    </citation>
    <scope>NUCLEOTIDE SEQUENCE [LARGE SCALE GENOMIC DNA]</scope>
    <source>
        <strain evidence="2">RS5460</strain>
    </source>
</reference>
<sequence length="73" mass="8269">LHLINSVRHSDCPTRIFDVYGITEVSDWATVVEVHDRAITITLGEPIDDTEITVDHKRRILIGGSRRRYGLLG</sequence>
<comment type="caution">
    <text evidence="1">The sequence shown here is derived from an EMBL/GenBank/DDBJ whole genome shotgun (WGS) entry which is preliminary data.</text>
</comment>
<evidence type="ECO:0000313" key="1">
    <source>
        <dbReference type="EMBL" id="GMR43577.1"/>
    </source>
</evidence>
<feature type="non-terminal residue" evidence="1">
    <location>
        <position position="1"/>
    </location>
</feature>
<dbReference type="EMBL" id="BTRK01000003">
    <property type="protein sequence ID" value="GMR43577.1"/>
    <property type="molecule type" value="Genomic_DNA"/>
</dbReference>
<gene>
    <name evidence="1" type="ORF">PMAYCL1PPCAC_13772</name>
</gene>
<dbReference type="AlphaFoldDB" id="A0AAN5CGK9"/>
<accession>A0AAN5CGK9</accession>
<evidence type="ECO:0008006" key="3">
    <source>
        <dbReference type="Google" id="ProtNLM"/>
    </source>
</evidence>
<proteinExistence type="predicted"/>
<keyword evidence="2" id="KW-1185">Reference proteome</keyword>
<protein>
    <recommendedName>
        <fullName evidence="3">AMP-binding protein</fullName>
    </recommendedName>
</protein>
<evidence type="ECO:0000313" key="2">
    <source>
        <dbReference type="Proteomes" id="UP001328107"/>
    </source>
</evidence>